<proteinExistence type="inferred from homology"/>
<comment type="caution">
    <text evidence="15">The sequence shown here is derived from an EMBL/GenBank/DDBJ whole genome shotgun (WGS) entry which is preliminary data.</text>
</comment>
<comment type="catalytic activity">
    <reaction evidence="4 13">
        <text>N-acetyl-D-muramate 6-phosphate + H2O = N-acetyl-D-glucosamine 6-phosphate + (R)-lactate</text>
        <dbReference type="Rhea" id="RHEA:26410"/>
        <dbReference type="ChEBI" id="CHEBI:15377"/>
        <dbReference type="ChEBI" id="CHEBI:16004"/>
        <dbReference type="ChEBI" id="CHEBI:57513"/>
        <dbReference type="ChEBI" id="CHEBI:58722"/>
        <dbReference type="EC" id="4.2.1.126"/>
    </reaction>
</comment>
<evidence type="ECO:0000256" key="7">
    <source>
        <dbReference type="ARBA" id="ARBA00060672"/>
    </source>
</evidence>
<dbReference type="PROSITE" id="PS01272">
    <property type="entry name" value="GCKR"/>
    <property type="match status" value="1"/>
</dbReference>
<comment type="pathway">
    <text evidence="6">Amino-sugar metabolism; 1,6-anhydro-N-acetylmuramate degradation.</text>
</comment>
<feature type="domain" description="SIS" evidence="14">
    <location>
        <begin position="57"/>
        <end position="220"/>
    </location>
</feature>
<dbReference type="Proteomes" id="UP000778951">
    <property type="component" value="Unassembled WGS sequence"/>
</dbReference>
<dbReference type="InterPro" id="IPR005488">
    <property type="entry name" value="Etherase_MurQ"/>
</dbReference>
<dbReference type="RefSeq" id="WP_167694908.1">
    <property type="nucleotide sequence ID" value="NZ_CP118181.1"/>
</dbReference>
<dbReference type="NCBIfam" id="NF009222">
    <property type="entry name" value="PRK12570.1"/>
    <property type="match status" value="1"/>
</dbReference>
<keyword evidence="2 13" id="KW-0456">Lyase</keyword>
<evidence type="ECO:0000256" key="4">
    <source>
        <dbReference type="ARBA" id="ARBA00051747"/>
    </source>
</evidence>
<dbReference type="EMBL" id="JAATLM010000001">
    <property type="protein sequence ID" value="NIZ68790.1"/>
    <property type="molecule type" value="Genomic_DNA"/>
</dbReference>
<dbReference type="NCBIfam" id="TIGR00274">
    <property type="entry name" value="N-acetylmuramic acid 6-phosphate etherase"/>
    <property type="match status" value="1"/>
</dbReference>
<dbReference type="FunFam" id="3.40.50.10490:FF:000014">
    <property type="entry name" value="N-acetylmuramic acid 6-phosphate etherase"/>
    <property type="match status" value="1"/>
</dbReference>
<comment type="pathway">
    <text evidence="5 13">Amino-sugar metabolism; N-acetylmuramate degradation.</text>
</comment>
<evidence type="ECO:0000256" key="1">
    <source>
        <dbReference type="ARBA" id="ARBA00011738"/>
    </source>
</evidence>
<dbReference type="SUPFAM" id="SSF53697">
    <property type="entry name" value="SIS domain"/>
    <property type="match status" value="1"/>
</dbReference>
<feature type="active site" evidence="13">
    <location>
        <position position="116"/>
    </location>
</feature>
<dbReference type="InterPro" id="IPR040190">
    <property type="entry name" value="MURQ/GCKR"/>
</dbReference>
<dbReference type="Pfam" id="PF22645">
    <property type="entry name" value="GKRP_SIS_N"/>
    <property type="match status" value="1"/>
</dbReference>
<evidence type="ECO:0000256" key="13">
    <source>
        <dbReference type="HAMAP-Rule" id="MF_00068"/>
    </source>
</evidence>
<dbReference type="NCBIfam" id="NF003915">
    <property type="entry name" value="PRK05441.1"/>
    <property type="match status" value="1"/>
</dbReference>
<dbReference type="PANTHER" id="PTHR10088">
    <property type="entry name" value="GLUCOKINASE REGULATORY PROTEIN"/>
    <property type="match status" value="1"/>
</dbReference>
<dbReference type="Pfam" id="PF20741">
    <property type="entry name" value="GKRP-like_C"/>
    <property type="match status" value="1"/>
</dbReference>
<dbReference type="FunFam" id="1.10.8.1080:FF:000001">
    <property type="entry name" value="N-acetylmuramic acid 6-phosphate etherase"/>
    <property type="match status" value="1"/>
</dbReference>
<evidence type="ECO:0000256" key="2">
    <source>
        <dbReference type="ARBA" id="ARBA00023239"/>
    </source>
</evidence>
<dbReference type="GO" id="GO:0046348">
    <property type="term" value="P:amino sugar catabolic process"/>
    <property type="evidence" value="ECO:0007669"/>
    <property type="project" value="InterPro"/>
</dbReference>
<evidence type="ECO:0000313" key="15">
    <source>
        <dbReference type="EMBL" id="NIZ68790.1"/>
    </source>
</evidence>
<dbReference type="GO" id="GO:0097367">
    <property type="term" value="F:carbohydrate derivative binding"/>
    <property type="evidence" value="ECO:0007669"/>
    <property type="project" value="InterPro"/>
</dbReference>
<dbReference type="GO" id="GO:0009254">
    <property type="term" value="P:peptidoglycan turnover"/>
    <property type="evidence" value="ECO:0007669"/>
    <property type="project" value="TreeGrafter"/>
</dbReference>
<evidence type="ECO:0000256" key="11">
    <source>
        <dbReference type="ARBA" id="ARBA00077905"/>
    </source>
</evidence>
<dbReference type="AlphaFoldDB" id="A0A968GHL2"/>
<dbReference type="PANTHER" id="PTHR10088:SF4">
    <property type="entry name" value="GLUCOKINASE REGULATORY PROTEIN"/>
    <property type="match status" value="1"/>
</dbReference>
<evidence type="ECO:0000259" key="14">
    <source>
        <dbReference type="PROSITE" id="PS51464"/>
    </source>
</evidence>
<comment type="similarity">
    <text evidence="8 13">Belongs to the GCKR-like family. MurNAc-6-P etherase subfamily.</text>
</comment>
<evidence type="ECO:0000256" key="5">
    <source>
        <dbReference type="ARBA" id="ARBA00060532"/>
    </source>
</evidence>
<dbReference type="GO" id="GO:0016835">
    <property type="term" value="F:carbon-oxygen lyase activity"/>
    <property type="evidence" value="ECO:0007669"/>
    <property type="project" value="UniProtKB-UniRule"/>
</dbReference>
<evidence type="ECO:0000256" key="12">
    <source>
        <dbReference type="ARBA" id="ARBA00084049"/>
    </source>
</evidence>
<evidence type="ECO:0000256" key="6">
    <source>
        <dbReference type="ARBA" id="ARBA00060595"/>
    </source>
</evidence>
<evidence type="ECO:0000256" key="9">
    <source>
        <dbReference type="ARBA" id="ARBA00067056"/>
    </source>
</evidence>
<dbReference type="CDD" id="cd05007">
    <property type="entry name" value="SIS_Etherase"/>
    <property type="match status" value="1"/>
</dbReference>
<gene>
    <name evidence="13 15" type="primary">murQ</name>
    <name evidence="15" type="ORF">HCT48_00955</name>
</gene>
<dbReference type="GO" id="GO:0016803">
    <property type="term" value="F:ether hydrolase activity"/>
    <property type="evidence" value="ECO:0007669"/>
    <property type="project" value="TreeGrafter"/>
</dbReference>
<feature type="active site" description="Proton donor" evidence="13">
    <location>
        <position position="85"/>
    </location>
</feature>
<dbReference type="InterPro" id="IPR005486">
    <property type="entry name" value="Glucokinase_regulatory_CS"/>
</dbReference>
<protein>
    <recommendedName>
        <fullName evidence="10 13">N-acetylmuramic acid 6-phosphate etherase</fullName>
        <shortName evidence="13">MurNAc-6-P etherase</shortName>
        <ecNumber evidence="9 13">4.2.1.126</ecNumber>
    </recommendedName>
    <alternativeName>
        <fullName evidence="12 13">N-acetylmuramic acid 6-phosphate hydrolase</fullName>
    </alternativeName>
    <alternativeName>
        <fullName evidence="11 13">N-acetylmuramic acid 6-phosphate lyase</fullName>
    </alternativeName>
</protein>
<evidence type="ECO:0000256" key="8">
    <source>
        <dbReference type="ARBA" id="ARBA00061234"/>
    </source>
</evidence>
<keyword evidence="16" id="KW-1185">Reference proteome</keyword>
<comment type="miscellaneous">
    <text evidence="13">A lyase-type mechanism (elimination/hydration) is suggested for the cleavage of the lactyl ether bond of MurNAc 6-phosphate, with the formation of an alpha,beta-unsaturated aldehyde intermediate with (E)-stereochemistry, followed by the syn addition of water to give product.</text>
</comment>
<dbReference type="Gene3D" id="1.10.8.1080">
    <property type="match status" value="1"/>
</dbReference>
<dbReference type="EC" id="4.2.1.126" evidence="9 13"/>
<evidence type="ECO:0000256" key="10">
    <source>
        <dbReference type="ARBA" id="ARBA00070061"/>
    </source>
</evidence>
<dbReference type="InterPro" id="IPR046348">
    <property type="entry name" value="SIS_dom_sf"/>
</dbReference>
<keyword evidence="3 13" id="KW-0119">Carbohydrate metabolism</keyword>
<comment type="function">
    <text evidence="13">Specifically catalyzes the cleavage of the D-lactyl ether substituent of MurNAc 6-phosphate, producing GlcNAc 6-phosphate and D-lactate.</text>
</comment>
<dbReference type="HAMAP" id="MF_00068">
    <property type="entry name" value="MurQ"/>
    <property type="match status" value="1"/>
</dbReference>
<dbReference type="PROSITE" id="PS51464">
    <property type="entry name" value="SIS"/>
    <property type="match status" value="1"/>
</dbReference>
<dbReference type="Gene3D" id="3.40.50.10490">
    <property type="entry name" value="Glucose-6-phosphate isomerase like protein, domain 1"/>
    <property type="match status" value="1"/>
</dbReference>
<evidence type="ECO:0000313" key="16">
    <source>
        <dbReference type="Proteomes" id="UP000778951"/>
    </source>
</evidence>
<sequence>MHIDLSKIATEQINPNTKHIDQLSTLEMLKLINEEDQKVALAVAQTLPAIATVIDATVSAMQKGGRLFYLGAGTSGRLGVLDASECPPTFGVDPSLVVGVIAGGEDALRNAIEGAEDDSAMGGKDLASHNFTKNDILVGITASGRTPYVHGGLRYAHELGAKTALIACSKQLEQAPYIDTLIEVLPGPEVLTGSTRLKSGTSQKLVVNMISTGTMIRLGKAFGNLMVDVKPSNEKLIERQIRIVQEATGASREQAQATLQLSQRSSKVAILMILANINYDQAIALLEEHQGFISKALQHQP</sequence>
<organism evidence="15 16">
    <name type="scientific">Entomospira culicis</name>
    <dbReference type="NCBI Taxonomy" id="2719989"/>
    <lineage>
        <taxon>Bacteria</taxon>
        <taxon>Pseudomonadati</taxon>
        <taxon>Spirochaetota</taxon>
        <taxon>Spirochaetia</taxon>
        <taxon>Spirochaetales</taxon>
        <taxon>Spirochaetaceae</taxon>
        <taxon>Entomospira</taxon>
    </lineage>
</organism>
<name>A0A968GHL2_9SPIO</name>
<accession>A0A968GHL2</accession>
<dbReference type="InterPro" id="IPR001347">
    <property type="entry name" value="SIS_dom"/>
</dbReference>
<comment type="pathway">
    <text evidence="7">Cell wall biogenesis.</text>
</comment>
<evidence type="ECO:0000256" key="3">
    <source>
        <dbReference type="ARBA" id="ARBA00023277"/>
    </source>
</evidence>
<comment type="subunit">
    <text evidence="1 13">Homodimer.</text>
</comment>
<reference evidence="15" key="1">
    <citation type="submission" date="2020-03" db="EMBL/GenBank/DDBJ databases">
        <title>Spirochaetal bacteria isolated from arthropods constitute a novel genus Entomospira genus novum within the order Spirochaetales.</title>
        <authorList>
            <person name="Grana-Miraglia L."/>
            <person name="Sikutova S."/>
            <person name="Fingerle V."/>
            <person name="Sing A."/>
            <person name="Castillo-Ramirez S."/>
            <person name="Margos G."/>
            <person name="Rudolf I."/>
        </authorList>
    </citation>
    <scope>NUCLEOTIDE SEQUENCE</scope>
    <source>
        <strain evidence="15">BR149</strain>
    </source>
</reference>